<dbReference type="OrthoDB" id="18894at2759"/>
<dbReference type="GO" id="GO:0016020">
    <property type="term" value="C:membrane"/>
    <property type="evidence" value="ECO:0007669"/>
    <property type="project" value="UniProtKB-SubCell"/>
</dbReference>
<accession>A0A1X6NUL1</accession>
<evidence type="ECO:0000256" key="3">
    <source>
        <dbReference type="ARBA" id="ARBA00022989"/>
    </source>
</evidence>
<evidence type="ECO:0000313" key="8">
    <source>
        <dbReference type="EMBL" id="OSX72298.1"/>
    </source>
</evidence>
<evidence type="ECO:0000256" key="6">
    <source>
        <dbReference type="SAM" id="Phobius"/>
    </source>
</evidence>
<evidence type="ECO:0000256" key="2">
    <source>
        <dbReference type="ARBA" id="ARBA00022692"/>
    </source>
</evidence>
<keyword evidence="4 6" id="KW-0472">Membrane</keyword>
<evidence type="ECO:0000313" key="9">
    <source>
        <dbReference type="Proteomes" id="UP000218209"/>
    </source>
</evidence>
<feature type="compositionally biased region" description="Low complexity" evidence="5">
    <location>
        <begin position="382"/>
        <end position="399"/>
    </location>
</feature>
<feature type="compositionally biased region" description="Low complexity" evidence="5">
    <location>
        <begin position="358"/>
        <end position="367"/>
    </location>
</feature>
<organism evidence="8 9">
    <name type="scientific">Porphyra umbilicalis</name>
    <name type="common">Purple laver</name>
    <name type="synonym">Red alga</name>
    <dbReference type="NCBI Taxonomy" id="2786"/>
    <lineage>
        <taxon>Eukaryota</taxon>
        <taxon>Rhodophyta</taxon>
        <taxon>Bangiophyceae</taxon>
        <taxon>Bangiales</taxon>
        <taxon>Bangiaceae</taxon>
        <taxon>Porphyra</taxon>
    </lineage>
</organism>
<dbReference type="Pfam" id="PF03151">
    <property type="entry name" value="TPT"/>
    <property type="match status" value="1"/>
</dbReference>
<keyword evidence="9" id="KW-1185">Reference proteome</keyword>
<comment type="subcellular location">
    <subcellularLocation>
        <location evidence="1">Membrane</location>
        <topology evidence="1">Multi-pass membrane protein</topology>
    </subcellularLocation>
</comment>
<dbReference type="PANTHER" id="PTHR11132">
    <property type="entry name" value="SOLUTE CARRIER FAMILY 35"/>
    <property type="match status" value="1"/>
</dbReference>
<feature type="transmembrane region" description="Helical" evidence="6">
    <location>
        <begin position="118"/>
        <end position="147"/>
    </location>
</feature>
<feature type="transmembrane region" description="Helical" evidence="6">
    <location>
        <begin position="259"/>
        <end position="280"/>
    </location>
</feature>
<name>A0A1X6NUL1_PORUM</name>
<dbReference type="AlphaFoldDB" id="A0A1X6NUL1"/>
<feature type="transmembrane region" description="Helical" evidence="6">
    <location>
        <begin position="286"/>
        <end position="304"/>
    </location>
</feature>
<feature type="transmembrane region" description="Helical" evidence="6">
    <location>
        <begin position="186"/>
        <end position="208"/>
    </location>
</feature>
<keyword evidence="2 6" id="KW-0812">Transmembrane</keyword>
<protein>
    <recommendedName>
        <fullName evidence="7">Sugar phosphate transporter domain-containing protein</fullName>
    </recommendedName>
</protein>
<sequence length="399" mass="41882">MAPQPPLWRTILVLGLYYSLSASVILILKWALSGSGSFPFPLTILLVSNSITSVWAVVVTRLPRFRPAPLTAAQLKGYVVPIGLCTAMEIGFSNMALKILTVSFGTILKGASPVFVMLWGLAFGVEVFTCPLFVALLIISGGVGLAAFGEVDFVLSGFLLQLSATALGGFRLALTHVLLHGMGEEPMPPLTATLYTAPATALFVLPFAAGLEGRHVAAYVADTEVVQVLRIAGVLSVVATFVFLLLISEYSLVRDTSSLALSVAAVFKELLTIGGAVVFFHDHLSLLNSVGFLLCHVGIGYYVYLRSDRRAAGGGDRESLPTSIHPDDAADGMPLMDFDGADPDDAFTDAVSPALSAASSAATSPLPQRGRAFVSPPPFGVASRSAMAPPSSASLPRRS</sequence>
<feature type="transmembrane region" description="Helical" evidence="6">
    <location>
        <begin position="40"/>
        <end position="58"/>
    </location>
</feature>
<keyword evidence="3 6" id="KW-1133">Transmembrane helix</keyword>
<gene>
    <name evidence="8" type="ORF">BU14_0450s0013</name>
</gene>
<dbReference type="EMBL" id="KV919071">
    <property type="protein sequence ID" value="OSX72298.1"/>
    <property type="molecule type" value="Genomic_DNA"/>
</dbReference>
<reference evidence="8 9" key="1">
    <citation type="submission" date="2017-03" db="EMBL/GenBank/DDBJ databases">
        <title>WGS assembly of Porphyra umbilicalis.</title>
        <authorList>
            <person name="Brawley S.H."/>
            <person name="Blouin N.A."/>
            <person name="Ficko-Blean E."/>
            <person name="Wheeler G.L."/>
            <person name="Lohr M."/>
            <person name="Goodson H.V."/>
            <person name="Jenkins J.W."/>
            <person name="Blaby-Haas C.E."/>
            <person name="Helliwell K.E."/>
            <person name="Chan C."/>
            <person name="Marriage T."/>
            <person name="Bhattacharya D."/>
            <person name="Klein A.S."/>
            <person name="Badis Y."/>
            <person name="Brodie J."/>
            <person name="Cao Y."/>
            <person name="Collen J."/>
            <person name="Dittami S.M."/>
            <person name="Gachon C.M."/>
            <person name="Green B.R."/>
            <person name="Karpowicz S."/>
            <person name="Kim J.W."/>
            <person name="Kudahl U."/>
            <person name="Lin S."/>
            <person name="Michel G."/>
            <person name="Mittag M."/>
            <person name="Olson B.J."/>
            <person name="Pangilinan J."/>
            <person name="Peng Y."/>
            <person name="Qiu H."/>
            <person name="Shu S."/>
            <person name="Singer J.T."/>
            <person name="Smith A.G."/>
            <person name="Sprecher B.N."/>
            <person name="Wagner V."/>
            <person name="Wang W."/>
            <person name="Wang Z.-Y."/>
            <person name="Yan J."/>
            <person name="Yarish C."/>
            <person name="Zoeuner-Riek S."/>
            <person name="Zhuang Y."/>
            <person name="Zou Y."/>
            <person name="Lindquist E.A."/>
            <person name="Grimwood J."/>
            <person name="Barry K."/>
            <person name="Rokhsar D.S."/>
            <person name="Schmutz J."/>
            <person name="Stiller J.W."/>
            <person name="Grossman A.R."/>
            <person name="Prochnik S.E."/>
        </authorList>
    </citation>
    <scope>NUCLEOTIDE SEQUENCE [LARGE SCALE GENOMIC DNA]</scope>
    <source>
        <strain evidence="8">4086291</strain>
    </source>
</reference>
<feature type="region of interest" description="Disordered" evidence="5">
    <location>
        <begin position="358"/>
        <end position="399"/>
    </location>
</feature>
<feature type="domain" description="Sugar phosphate transporter" evidence="7">
    <location>
        <begin position="11"/>
        <end position="302"/>
    </location>
</feature>
<evidence type="ECO:0000256" key="1">
    <source>
        <dbReference type="ARBA" id="ARBA00004141"/>
    </source>
</evidence>
<evidence type="ECO:0000256" key="4">
    <source>
        <dbReference type="ARBA" id="ARBA00023136"/>
    </source>
</evidence>
<proteinExistence type="predicted"/>
<feature type="transmembrane region" description="Helical" evidence="6">
    <location>
        <begin position="6"/>
        <end position="28"/>
    </location>
</feature>
<evidence type="ECO:0000256" key="5">
    <source>
        <dbReference type="SAM" id="MobiDB-lite"/>
    </source>
</evidence>
<dbReference type="Proteomes" id="UP000218209">
    <property type="component" value="Unassembled WGS sequence"/>
</dbReference>
<dbReference type="InterPro" id="IPR004853">
    <property type="entry name" value="Sugar_P_trans_dom"/>
</dbReference>
<feature type="transmembrane region" description="Helical" evidence="6">
    <location>
        <begin position="228"/>
        <end position="247"/>
    </location>
</feature>
<feature type="transmembrane region" description="Helical" evidence="6">
    <location>
        <begin position="153"/>
        <end position="174"/>
    </location>
</feature>
<dbReference type="InterPro" id="IPR050186">
    <property type="entry name" value="TPT_transporter"/>
</dbReference>
<evidence type="ECO:0000259" key="7">
    <source>
        <dbReference type="Pfam" id="PF03151"/>
    </source>
</evidence>